<gene>
    <name evidence="3" type="ORF">SSX86_027227</name>
</gene>
<keyword evidence="4" id="KW-1185">Reference proteome</keyword>
<dbReference type="EMBL" id="JBCNJP010000025">
    <property type="protein sequence ID" value="KAK9056138.1"/>
    <property type="molecule type" value="Genomic_DNA"/>
</dbReference>
<evidence type="ECO:0000313" key="4">
    <source>
        <dbReference type="Proteomes" id="UP001408789"/>
    </source>
</evidence>
<evidence type="ECO:0000313" key="3">
    <source>
        <dbReference type="EMBL" id="KAK9056138.1"/>
    </source>
</evidence>
<evidence type="ECO:0000256" key="2">
    <source>
        <dbReference type="SAM" id="SignalP"/>
    </source>
</evidence>
<feature type="signal peptide" evidence="2">
    <location>
        <begin position="1"/>
        <end position="31"/>
    </location>
</feature>
<sequence length="79" mass="8310">MAVSRSLLVTATAMMMMFAVLLSIVCPCVEAQSFAPAPAPALSSDGTSVDQGIAYALMIVALLLTYLIHPLDAFPYGLF</sequence>
<accession>A0AAP0CMQ4</accession>
<dbReference type="AlphaFoldDB" id="A0AAP0CMQ4"/>
<keyword evidence="1" id="KW-1133">Transmembrane helix</keyword>
<organism evidence="3 4">
    <name type="scientific">Deinandra increscens subsp. villosa</name>
    <dbReference type="NCBI Taxonomy" id="3103831"/>
    <lineage>
        <taxon>Eukaryota</taxon>
        <taxon>Viridiplantae</taxon>
        <taxon>Streptophyta</taxon>
        <taxon>Embryophyta</taxon>
        <taxon>Tracheophyta</taxon>
        <taxon>Spermatophyta</taxon>
        <taxon>Magnoliopsida</taxon>
        <taxon>eudicotyledons</taxon>
        <taxon>Gunneridae</taxon>
        <taxon>Pentapetalae</taxon>
        <taxon>asterids</taxon>
        <taxon>campanulids</taxon>
        <taxon>Asterales</taxon>
        <taxon>Asteraceae</taxon>
        <taxon>Asteroideae</taxon>
        <taxon>Heliantheae alliance</taxon>
        <taxon>Madieae</taxon>
        <taxon>Madiinae</taxon>
        <taxon>Deinandra</taxon>
    </lineage>
</organism>
<reference evidence="3 4" key="1">
    <citation type="submission" date="2024-04" db="EMBL/GenBank/DDBJ databases">
        <title>The reference genome of an endangered Asteraceae, Deinandra increscens subsp. villosa, native to the Central Coast of California.</title>
        <authorList>
            <person name="Guilliams M."/>
            <person name="Hasenstab-Lehman K."/>
            <person name="Meyer R."/>
            <person name="Mcevoy S."/>
        </authorList>
    </citation>
    <scope>NUCLEOTIDE SEQUENCE [LARGE SCALE GENOMIC DNA]</scope>
    <source>
        <tissue evidence="3">Leaf</tissue>
    </source>
</reference>
<proteinExistence type="predicted"/>
<dbReference type="InterPro" id="IPR009424">
    <property type="entry name" value="AGP16/20/22/41"/>
</dbReference>
<dbReference type="Pfam" id="PF06376">
    <property type="entry name" value="AGP"/>
    <property type="match status" value="1"/>
</dbReference>
<evidence type="ECO:0000256" key="1">
    <source>
        <dbReference type="SAM" id="Phobius"/>
    </source>
</evidence>
<keyword evidence="1" id="KW-0812">Transmembrane</keyword>
<keyword evidence="1" id="KW-0472">Membrane</keyword>
<keyword evidence="2" id="KW-0732">Signal</keyword>
<feature type="transmembrane region" description="Helical" evidence="1">
    <location>
        <begin position="55"/>
        <end position="78"/>
    </location>
</feature>
<protein>
    <submittedName>
        <fullName evidence="3">Uncharacterized protein</fullName>
    </submittedName>
</protein>
<comment type="caution">
    <text evidence="3">The sequence shown here is derived from an EMBL/GenBank/DDBJ whole genome shotgun (WGS) entry which is preliminary data.</text>
</comment>
<name>A0AAP0CMQ4_9ASTR</name>
<dbReference type="PANTHER" id="PTHR33374">
    <property type="entry name" value="ARABINOGALACTAN PROTEIN 20"/>
    <property type="match status" value="1"/>
</dbReference>
<feature type="chain" id="PRO_5042854617" evidence="2">
    <location>
        <begin position="32"/>
        <end position="79"/>
    </location>
</feature>
<dbReference type="Proteomes" id="UP001408789">
    <property type="component" value="Unassembled WGS sequence"/>
</dbReference>